<evidence type="ECO:0000256" key="3">
    <source>
        <dbReference type="ARBA" id="ARBA00022553"/>
    </source>
</evidence>
<dbReference type="SUPFAM" id="SSF47384">
    <property type="entry name" value="Homodimeric domain of signal transducing histidine kinase"/>
    <property type="match status" value="1"/>
</dbReference>
<dbReference type="PANTHER" id="PTHR42878:SF7">
    <property type="entry name" value="SENSOR HISTIDINE KINASE GLRK"/>
    <property type="match status" value="1"/>
</dbReference>
<dbReference type="InterPro" id="IPR003661">
    <property type="entry name" value="HisK_dim/P_dom"/>
</dbReference>
<evidence type="ECO:0000256" key="9">
    <source>
        <dbReference type="SAM" id="MobiDB-lite"/>
    </source>
</evidence>
<feature type="domain" description="Histidine kinase" evidence="10">
    <location>
        <begin position="62"/>
        <end position="267"/>
    </location>
</feature>
<dbReference type="EMBL" id="CADCTU010000699">
    <property type="protein sequence ID" value="CAA9345423.1"/>
    <property type="molecule type" value="Genomic_DNA"/>
</dbReference>
<organism evidence="11">
    <name type="scientific">uncultured Gemmatimonadaceae bacterium</name>
    <dbReference type="NCBI Taxonomy" id="246130"/>
    <lineage>
        <taxon>Bacteria</taxon>
        <taxon>Pseudomonadati</taxon>
        <taxon>Gemmatimonadota</taxon>
        <taxon>Gemmatimonadia</taxon>
        <taxon>Gemmatimonadales</taxon>
        <taxon>Gemmatimonadaceae</taxon>
        <taxon>environmental samples</taxon>
    </lineage>
</organism>
<reference evidence="11" key="1">
    <citation type="submission" date="2020-02" db="EMBL/GenBank/DDBJ databases">
        <authorList>
            <person name="Meier V. D."/>
        </authorList>
    </citation>
    <scope>NUCLEOTIDE SEQUENCE</scope>
    <source>
        <strain evidence="11">AVDCRST_MAG11</strain>
    </source>
</reference>
<dbReference type="EC" id="2.7.13.3" evidence="2"/>
<feature type="region of interest" description="Disordered" evidence="9">
    <location>
        <begin position="1"/>
        <end position="22"/>
    </location>
</feature>
<dbReference type="Gene3D" id="1.10.287.130">
    <property type="match status" value="1"/>
</dbReference>
<dbReference type="PROSITE" id="PS50109">
    <property type="entry name" value="HIS_KIN"/>
    <property type="match status" value="1"/>
</dbReference>
<dbReference type="PANTHER" id="PTHR42878">
    <property type="entry name" value="TWO-COMPONENT HISTIDINE KINASE"/>
    <property type="match status" value="1"/>
</dbReference>
<dbReference type="InterPro" id="IPR005467">
    <property type="entry name" value="His_kinase_dom"/>
</dbReference>
<comment type="catalytic activity">
    <reaction evidence="1">
        <text>ATP + protein L-histidine = ADP + protein N-phospho-L-histidine.</text>
        <dbReference type="EC" id="2.7.13.3"/>
    </reaction>
</comment>
<keyword evidence="6" id="KW-0418">Kinase</keyword>
<dbReference type="SMART" id="SM00387">
    <property type="entry name" value="HATPase_c"/>
    <property type="match status" value="1"/>
</dbReference>
<keyword evidence="7" id="KW-0067">ATP-binding</keyword>
<keyword evidence="8" id="KW-0902">Two-component regulatory system</keyword>
<evidence type="ECO:0000256" key="8">
    <source>
        <dbReference type="ARBA" id="ARBA00023012"/>
    </source>
</evidence>
<evidence type="ECO:0000259" key="10">
    <source>
        <dbReference type="PROSITE" id="PS50109"/>
    </source>
</evidence>
<evidence type="ECO:0000256" key="2">
    <source>
        <dbReference type="ARBA" id="ARBA00012438"/>
    </source>
</evidence>
<evidence type="ECO:0000256" key="4">
    <source>
        <dbReference type="ARBA" id="ARBA00022679"/>
    </source>
</evidence>
<evidence type="ECO:0000256" key="1">
    <source>
        <dbReference type="ARBA" id="ARBA00000085"/>
    </source>
</evidence>
<name>A0A6J4M1E1_9BACT</name>
<proteinExistence type="predicted"/>
<gene>
    <name evidence="11" type="ORF">AVDCRST_MAG11-3197</name>
</gene>
<dbReference type="Pfam" id="PF00512">
    <property type="entry name" value="HisKA"/>
    <property type="match status" value="1"/>
</dbReference>
<dbReference type="InterPro" id="IPR050351">
    <property type="entry name" value="BphY/WalK/GraS-like"/>
</dbReference>
<sequence>RLRWTELIGRGGPLPPGPPRRGAPEFTVLRERMRLAASALEAGRVRAIEAERLRAFRESARQVAHELKNPLTPIRFAVARLRREAPPALGETIEVLATESERLERMARSFAQFGRLPEGPAAAVDMGELVAYVAKAAVPPEVPVAVDVEQELPMVHGHHDALARALSNVLLNAVDACRPSGEIRVAVRRGTLAGGGGVEVVVRDTGSGMSAEQLARMWEPYVTHKPGGTGLGLAIVRQTVLAHDGTVSASSAPGAGTEVRVVLPAETPANS</sequence>
<keyword evidence="3" id="KW-0597">Phosphoprotein</keyword>
<dbReference type="GO" id="GO:0000155">
    <property type="term" value="F:phosphorelay sensor kinase activity"/>
    <property type="evidence" value="ECO:0007669"/>
    <property type="project" value="InterPro"/>
</dbReference>
<dbReference type="Pfam" id="PF02518">
    <property type="entry name" value="HATPase_c"/>
    <property type="match status" value="1"/>
</dbReference>
<keyword evidence="4" id="KW-0808">Transferase</keyword>
<dbReference type="InterPro" id="IPR036890">
    <property type="entry name" value="HATPase_C_sf"/>
</dbReference>
<evidence type="ECO:0000256" key="6">
    <source>
        <dbReference type="ARBA" id="ARBA00022777"/>
    </source>
</evidence>
<dbReference type="InterPro" id="IPR004358">
    <property type="entry name" value="Sig_transdc_His_kin-like_C"/>
</dbReference>
<dbReference type="InterPro" id="IPR036097">
    <property type="entry name" value="HisK_dim/P_sf"/>
</dbReference>
<evidence type="ECO:0000256" key="7">
    <source>
        <dbReference type="ARBA" id="ARBA00022840"/>
    </source>
</evidence>
<dbReference type="GO" id="GO:0000156">
    <property type="term" value="F:phosphorelay response regulator activity"/>
    <property type="evidence" value="ECO:0007669"/>
    <property type="project" value="TreeGrafter"/>
</dbReference>
<dbReference type="AlphaFoldDB" id="A0A6J4M1E1"/>
<feature type="non-terminal residue" evidence="11">
    <location>
        <position position="1"/>
    </location>
</feature>
<dbReference type="GO" id="GO:0005524">
    <property type="term" value="F:ATP binding"/>
    <property type="evidence" value="ECO:0007669"/>
    <property type="project" value="UniProtKB-KW"/>
</dbReference>
<dbReference type="Gene3D" id="3.30.565.10">
    <property type="entry name" value="Histidine kinase-like ATPase, C-terminal domain"/>
    <property type="match status" value="1"/>
</dbReference>
<evidence type="ECO:0000313" key="11">
    <source>
        <dbReference type="EMBL" id="CAA9345423.1"/>
    </source>
</evidence>
<dbReference type="SUPFAM" id="SSF55874">
    <property type="entry name" value="ATPase domain of HSP90 chaperone/DNA topoisomerase II/histidine kinase"/>
    <property type="match status" value="1"/>
</dbReference>
<protein>
    <recommendedName>
        <fullName evidence="2">histidine kinase</fullName>
        <ecNumber evidence="2">2.7.13.3</ecNumber>
    </recommendedName>
</protein>
<evidence type="ECO:0000256" key="5">
    <source>
        <dbReference type="ARBA" id="ARBA00022741"/>
    </source>
</evidence>
<accession>A0A6J4M1E1</accession>
<dbReference type="GO" id="GO:0030295">
    <property type="term" value="F:protein kinase activator activity"/>
    <property type="evidence" value="ECO:0007669"/>
    <property type="project" value="TreeGrafter"/>
</dbReference>
<dbReference type="InterPro" id="IPR003594">
    <property type="entry name" value="HATPase_dom"/>
</dbReference>
<dbReference type="CDD" id="cd00082">
    <property type="entry name" value="HisKA"/>
    <property type="match status" value="1"/>
</dbReference>
<dbReference type="SMART" id="SM00388">
    <property type="entry name" value="HisKA"/>
    <property type="match status" value="1"/>
</dbReference>
<dbReference type="PRINTS" id="PR00344">
    <property type="entry name" value="BCTRLSENSOR"/>
</dbReference>
<keyword evidence="5" id="KW-0547">Nucleotide-binding</keyword>
<dbReference type="GO" id="GO:0007234">
    <property type="term" value="P:osmosensory signaling via phosphorelay pathway"/>
    <property type="evidence" value="ECO:0007669"/>
    <property type="project" value="TreeGrafter"/>
</dbReference>